<sequence length="38" mass="4407">MLVQQFVPRQCFFQLDTSISNSACFQTRKRVKEAKSPS</sequence>
<dbReference type="AlphaFoldDB" id="A0A0A9FQC5"/>
<organism evidence="1">
    <name type="scientific">Arundo donax</name>
    <name type="common">Giant reed</name>
    <name type="synonym">Donax arundinaceus</name>
    <dbReference type="NCBI Taxonomy" id="35708"/>
    <lineage>
        <taxon>Eukaryota</taxon>
        <taxon>Viridiplantae</taxon>
        <taxon>Streptophyta</taxon>
        <taxon>Embryophyta</taxon>
        <taxon>Tracheophyta</taxon>
        <taxon>Spermatophyta</taxon>
        <taxon>Magnoliopsida</taxon>
        <taxon>Liliopsida</taxon>
        <taxon>Poales</taxon>
        <taxon>Poaceae</taxon>
        <taxon>PACMAD clade</taxon>
        <taxon>Arundinoideae</taxon>
        <taxon>Arundineae</taxon>
        <taxon>Arundo</taxon>
    </lineage>
</organism>
<reference evidence="1" key="2">
    <citation type="journal article" date="2015" name="Data Brief">
        <title>Shoot transcriptome of the giant reed, Arundo donax.</title>
        <authorList>
            <person name="Barrero R.A."/>
            <person name="Guerrero F.D."/>
            <person name="Moolhuijzen P."/>
            <person name="Goolsby J.A."/>
            <person name="Tidwell J."/>
            <person name="Bellgard S.E."/>
            <person name="Bellgard M.I."/>
        </authorList>
    </citation>
    <scope>NUCLEOTIDE SEQUENCE</scope>
    <source>
        <tissue evidence="1">Shoot tissue taken approximately 20 cm above the soil surface</tissue>
    </source>
</reference>
<name>A0A0A9FQC5_ARUDO</name>
<proteinExistence type="predicted"/>
<protein>
    <submittedName>
        <fullName evidence="1">Uncharacterized protein</fullName>
    </submittedName>
</protein>
<evidence type="ECO:0000313" key="1">
    <source>
        <dbReference type="EMBL" id="JAE15015.1"/>
    </source>
</evidence>
<dbReference type="EMBL" id="GBRH01182881">
    <property type="protein sequence ID" value="JAE15015.1"/>
    <property type="molecule type" value="Transcribed_RNA"/>
</dbReference>
<accession>A0A0A9FQC5</accession>
<reference evidence="1" key="1">
    <citation type="submission" date="2014-09" db="EMBL/GenBank/DDBJ databases">
        <authorList>
            <person name="Magalhaes I.L.F."/>
            <person name="Oliveira U."/>
            <person name="Santos F.R."/>
            <person name="Vidigal T.H.D.A."/>
            <person name="Brescovit A.D."/>
            <person name="Santos A.J."/>
        </authorList>
    </citation>
    <scope>NUCLEOTIDE SEQUENCE</scope>
    <source>
        <tissue evidence="1">Shoot tissue taken approximately 20 cm above the soil surface</tissue>
    </source>
</reference>